<evidence type="ECO:0000256" key="1">
    <source>
        <dbReference type="SAM" id="SignalP"/>
    </source>
</evidence>
<feature type="domain" description="Lcl C-terminal" evidence="2">
    <location>
        <begin position="81"/>
        <end position="168"/>
    </location>
</feature>
<reference evidence="3 4" key="1">
    <citation type="submission" date="2008-06" db="EMBL/GenBank/DDBJ databases">
        <title>Complete sequence of Pelodictyon phaeoclathratiforme BU-1.</title>
        <authorList>
            <consortium name="US DOE Joint Genome Institute"/>
            <person name="Lucas S."/>
            <person name="Copeland A."/>
            <person name="Lapidus A."/>
            <person name="Glavina del Rio T."/>
            <person name="Dalin E."/>
            <person name="Tice H."/>
            <person name="Bruce D."/>
            <person name="Goodwin L."/>
            <person name="Pitluck S."/>
            <person name="Schmutz J."/>
            <person name="Larimer F."/>
            <person name="Land M."/>
            <person name="Hauser L."/>
            <person name="Kyrpides N."/>
            <person name="Mikhailova N."/>
            <person name="Liu Z."/>
            <person name="Li T."/>
            <person name="Zhao F."/>
            <person name="Overmann J."/>
            <person name="Bryant D.A."/>
            <person name="Richardson P."/>
        </authorList>
    </citation>
    <scope>NUCLEOTIDE SEQUENCE [LARGE SCALE GENOMIC DNA]</scope>
    <source>
        <strain evidence="4">DSM 5477 / BU-1</strain>
    </source>
</reference>
<dbReference type="OrthoDB" id="9765957at2"/>
<name>B4SBQ1_PELPB</name>
<keyword evidence="4" id="KW-1185">Reference proteome</keyword>
<sequence length="170" mass="19249" precursor="true">MFSSESVLFLMDYFCMMEAHKRKCLSLLTVMMIYSTSPFLLAAPSNGETEVTRGKVALLEKQSKSAYTASVQHGLIAAKENLSGNFNWSDAFGACERMEENGYNDWHLPNKDELNKLYLARTLIGGFSDDRYWSSTEYDQQSALSQQFLDGSQKLIPKVESLSVRPVRTF</sequence>
<dbReference type="STRING" id="324925.Ppha_0240"/>
<keyword evidence="1" id="KW-0732">Signal</keyword>
<dbReference type="InterPro" id="IPR011460">
    <property type="entry name" value="Lcl_C"/>
</dbReference>
<dbReference type="EMBL" id="CP001110">
    <property type="protein sequence ID" value="ACF42576.1"/>
    <property type="molecule type" value="Genomic_DNA"/>
</dbReference>
<gene>
    <name evidence="3" type="ordered locus">Ppha_0240</name>
</gene>
<proteinExistence type="predicted"/>
<dbReference type="Proteomes" id="UP000002724">
    <property type="component" value="Chromosome"/>
</dbReference>
<evidence type="ECO:0000313" key="4">
    <source>
        <dbReference type="Proteomes" id="UP000002724"/>
    </source>
</evidence>
<evidence type="ECO:0000313" key="3">
    <source>
        <dbReference type="EMBL" id="ACF42576.1"/>
    </source>
</evidence>
<organism evidence="3 4">
    <name type="scientific">Pelodictyon phaeoclathratiforme (strain DSM 5477 / BU-1)</name>
    <dbReference type="NCBI Taxonomy" id="324925"/>
    <lineage>
        <taxon>Bacteria</taxon>
        <taxon>Pseudomonadati</taxon>
        <taxon>Chlorobiota</taxon>
        <taxon>Chlorobiia</taxon>
        <taxon>Chlorobiales</taxon>
        <taxon>Chlorobiaceae</taxon>
        <taxon>Chlorobium/Pelodictyon group</taxon>
        <taxon>Pelodictyon</taxon>
    </lineage>
</organism>
<dbReference type="AlphaFoldDB" id="B4SBQ1"/>
<dbReference type="Pfam" id="PF07603">
    <property type="entry name" value="Lcl_C"/>
    <property type="match status" value="1"/>
</dbReference>
<feature type="chain" id="PRO_5002823128" description="Lcl C-terminal domain-containing protein" evidence="1">
    <location>
        <begin position="43"/>
        <end position="170"/>
    </location>
</feature>
<feature type="signal peptide" evidence="1">
    <location>
        <begin position="1"/>
        <end position="42"/>
    </location>
</feature>
<dbReference type="eggNOG" id="COG1357">
    <property type="taxonomic scope" value="Bacteria"/>
</dbReference>
<protein>
    <recommendedName>
        <fullName evidence="2">Lcl C-terminal domain-containing protein</fullName>
    </recommendedName>
</protein>
<evidence type="ECO:0000259" key="2">
    <source>
        <dbReference type="Pfam" id="PF07603"/>
    </source>
</evidence>
<accession>B4SBQ1</accession>
<dbReference type="KEGG" id="pph:Ppha_0240"/>
<dbReference type="HOGENOM" id="CLU_114553_0_0_10"/>